<sequence length="807" mass="90611">MFICRFRLLRAQVPALHASNTRRLLSTTLYRRSVDTKSYVIGEHSPHETLLEHSVDESSPVASQDLHGQLRLSPKPHAEHTDLDDGEIDDGAKSGEAEEAKARGASQPKRRLPPALYDVYKILRERHYDLPIQRLSVEDVNDISAVARSKGHATVLDNLARNVLDFVEKPLRSELAGALLTNDNFYLQQVTTSIALLFNVSPNPERYLLAARAVHTVLDDPFGSRNQPVLYSLTTLLLRLSDDHKNTSRHLQLPHPLVWSAFRLIMCLSRDSATMPSALSLFQRFIDTQHIPPEAIQNVDLSSKNFPLIVATSLVRSCLFWNWRGRATSMLSTYLQDPSTPAAPIAQLCFDVLYSVLDFPTSKELYLTLSLIKALAKRHDPVFVPHGIVREIYDEALRVGTPGIVGALYAFSRRPSVLQLHEYPTPGGAALPWLLRHFAFRAKDTRMARELVRHVTKKNVPIPPQHRAEFIMLVAEQGFAVLARTLWERYSVGRHKRLIVANGSVVVRMCSLFANLIRRTKHRMTVLQDAAKPDDVHAIEGDDDLDSEEPRSPDPELELVQKTLEDYTTFSSHVLDQYRRAKEPLRKATQEDLNALARANFILGNITQGFAALRVTVDRLEVPDIHDVNVALSAVALHNPRAALEMIERMVHKGPSPDSVSFGTVIHYAALHRDMETLHDLCELARKVDRPFTLKTVVSIIRTSLTLSGDDMDAVRDNLTRALAIIEVNQHAAYLATPRMGVYCIAHALRADEPALAVKFWRLLIQGRTSVQEERTLRRAIARRTEALEAKALACDSSGVVERAGIR</sequence>
<organism evidence="1 2">
    <name type="scientific">Artomyces pyxidatus</name>
    <dbReference type="NCBI Taxonomy" id="48021"/>
    <lineage>
        <taxon>Eukaryota</taxon>
        <taxon>Fungi</taxon>
        <taxon>Dikarya</taxon>
        <taxon>Basidiomycota</taxon>
        <taxon>Agaricomycotina</taxon>
        <taxon>Agaricomycetes</taxon>
        <taxon>Russulales</taxon>
        <taxon>Auriscalpiaceae</taxon>
        <taxon>Artomyces</taxon>
    </lineage>
</organism>
<gene>
    <name evidence="1" type="ORF">BV25DRAFT_1826340</name>
</gene>
<reference evidence="1" key="1">
    <citation type="submission" date="2021-03" db="EMBL/GenBank/DDBJ databases">
        <authorList>
            <consortium name="DOE Joint Genome Institute"/>
            <person name="Ahrendt S."/>
            <person name="Looney B.P."/>
            <person name="Miyauchi S."/>
            <person name="Morin E."/>
            <person name="Drula E."/>
            <person name="Courty P.E."/>
            <person name="Chicoki N."/>
            <person name="Fauchery L."/>
            <person name="Kohler A."/>
            <person name="Kuo A."/>
            <person name="Labutti K."/>
            <person name="Pangilinan J."/>
            <person name="Lipzen A."/>
            <person name="Riley R."/>
            <person name="Andreopoulos W."/>
            <person name="He G."/>
            <person name="Johnson J."/>
            <person name="Barry K.W."/>
            <person name="Grigoriev I.V."/>
            <person name="Nagy L."/>
            <person name="Hibbett D."/>
            <person name="Henrissat B."/>
            <person name="Matheny P.B."/>
            <person name="Labbe J."/>
            <person name="Martin F."/>
        </authorList>
    </citation>
    <scope>NUCLEOTIDE SEQUENCE</scope>
    <source>
        <strain evidence="1">HHB10654</strain>
    </source>
</reference>
<comment type="caution">
    <text evidence="1">The sequence shown here is derived from an EMBL/GenBank/DDBJ whole genome shotgun (WGS) entry which is preliminary data.</text>
</comment>
<evidence type="ECO:0000313" key="1">
    <source>
        <dbReference type="EMBL" id="KAI0061635.1"/>
    </source>
</evidence>
<evidence type="ECO:0000313" key="2">
    <source>
        <dbReference type="Proteomes" id="UP000814140"/>
    </source>
</evidence>
<reference evidence="1" key="2">
    <citation type="journal article" date="2022" name="New Phytol.">
        <title>Evolutionary transition to the ectomycorrhizal habit in the genomes of a hyperdiverse lineage of mushroom-forming fungi.</title>
        <authorList>
            <person name="Looney B."/>
            <person name="Miyauchi S."/>
            <person name="Morin E."/>
            <person name="Drula E."/>
            <person name="Courty P.E."/>
            <person name="Kohler A."/>
            <person name="Kuo A."/>
            <person name="LaButti K."/>
            <person name="Pangilinan J."/>
            <person name="Lipzen A."/>
            <person name="Riley R."/>
            <person name="Andreopoulos W."/>
            <person name="He G."/>
            <person name="Johnson J."/>
            <person name="Nolan M."/>
            <person name="Tritt A."/>
            <person name="Barry K.W."/>
            <person name="Grigoriev I.V."/>
            <person name="Nagy L.G."/>
            <person name="Hibbett D."/>
            <person name="Henrissat B."/>
            <person name="Matheny P.B."/>
            <person name="Labbe J."/>
            <person name="Martin F.M."/>
        </authorList>
    </citation>
    <scope>NUCLEOTIDE SEQUENCE</scope>
    <source>
        <strain evidence="1">HHB10654</strain>
    </source>
</reference>
<accession>A0ACB8T0F4</accession>
<protein>
    <submittedName>
        <fullName evidence="1">Uncharacterized protein</fullName>
    </submittedName>
</protein>
<keyword evidence="2" id="KW-1185">Reference proteome</keyword>
<dbReference type="Proteomes" id="UP000814140">
    <property type="component" value="Unassembled WGS sequence"/>
</dbReference>
<dbReference type="EMBL" id="MU277211">
    <property type="protein sequence ID" value="KAI0061635.1"/>
    <property type="molecule type" value="Genomic_DNA"/>
</dbReference>
<proteinExistence type="predicted"/>
<name>A0ACB8T0F4_9AGAM</name>